<evidence type="ECO:0000256" key="3">
    <source>
        <dbReference type="RuleBase" id="RU000363"/>
    </source>
</evidence>
<dbReference type="PRINTS" id="PR00081">
    <property type="entry name" value="GDHRDH"/>
</dbReference>
<evidence type="ECO:0000313" key="5">
    <source>
        <dbReference type="Proteomes" id="UP000466586"/>
    </source>
</evidence>
<dbReference type="InterPro" id="IPR051911">
    <property type="entry name" value="SDR_oxidoreductase"/>
</dbReference>
<dbReference type="CDD" id="cd05374">
    <property type="entry name" value="17beta-HSD-like_SDR_c"/>
    <property type="match status" value="1"/>
</dbReference>
<reference evidence="4 5" key="1">
    <citation type="submission" date="2019-11" db="EMBL/GenBank/DDBJ databases">
        <title>Pedobacter sp. HMF7647 Genome sequencing and assembly.</title>
        <authorList>
            <person name="Kang H."/>
            <person name="Kim H."/>
            <person name="Joh K."/>
        </authorList>
    </citation>
    <scope>NUCLEOTIDE SEQUENCE [LARGE SCALE GENOMIC DNA]</scope>
    <source>
        <strain evidence="4 5">HMF7647</strain>
    </source>
</reference>
<evidence type="ECO:0000256" key="2">
    <source>
        <dbReference type="ARBA" id="ARBA00023002"/>
    </source>
</evidence>
<dbReference type="AlphaFoldDB" id="A0A7K1YAC9"/>
<evidence type="ECO:0000256" key="1">
    <source>
        <dbReference type="ARBA" id="ARBA00006484"/>
    </source>
</evidence>
<protein>
    <submittedName>
        <fullName evidence="4">SDR family NAD(P)-dependent oxidoreductase</fullName>
    </submittedName>
</protein>
<dbReference type="PANTHER" id="PTHR43976:SF16">
    <property type="entry name" value="SHORT-CHAIN DEHYDROGENASE_REDUCTASE FAMILY PROTEIN"/>
    <property type="match status" value="1"/>
</dbReference>
<dbReference type="InterPro" id="IPR036291">
    <property type="entry name" value="NAD(P)-bd_dom_sf"/>
</dbReference>
<dbReference type="RefSeq" id="WP_160844202.1">
    <property type="nucleotide sequence ID" value="NZ_WVHT01000003.1"/>
</dbReference>
<sequence length="290" mass="31972">MIGKKVWLVTGASKGLGLSLIKRLLDQGYSVAATSRDELTLKDSIDCGNDQFLALKTDLTDKRSINRAIDTAVEKFGRIDVVVNNAGYGIGGTVEELNEKEIADSFNINVFAPIYVMQEVLPHFRKQRSGHIINISSIAGFAPASGWAMYAATKYALTGLSEVLADDLKEFGIFATVVAPGAFSTQFLSSESLVLSKNSIADYTNVRNMHAKYLSMNGTQIGDPGKAAEVFIRLAEMKEPPVRLFLGSDSYNRAYSKLETLEEELNKWMDISFSTDFIKEEAELELKQAW</sequence>
<keyword evidence="5" id="KW-1185">Reference proteome</keyword>
<dbReference type="PANTHER" id="PTHR43976">
    <property type="entry name" value="SHORT CHAIN DEHYDROGENASE"/>
    <property type="match status" value="1"/>
</dbReference>
<gene>
    <name evidence="4" type="ORF">GS399_08590</name>
</gene>
<accession>A0A7K1YAC9</accession>
<dbReference type="Pfam" id="PF00106">
    <property type="entry name" value="adh_short"/>
    <property type="match status" value="1"/>
</dbReference>
<evidence type="ECO:0000313" key="4">
    <source>
        <dbReference type="EMBL" id="MXV51028.1"/>
    </source>
</evidence>
<dbReference type="InterPro" id="IPR020904">
    <property type="entry name" value="Sc_DH/Rdtase_CS"/>
</dbReference>
<dbReference type="PRINTS" id="PR00080">
    <property type="entry name" value="SDRFAMILY"/>
</dbReference>
<dbReference type="Proteomes" id="UP000466586">
    <property type="component" value="Unassembled WGS sequence"/>
</dbReference>
<proteinExistence type="inferred from homology"/>
<comment type="caution">
    <text evidence="4">The sequence shown here is derived from an EMBL/GenBank/DDBJ whole genome shotgun (WGS) entry which is preliminary data.</text>
</comment>
<comment type="similarity">
    <text evidence="1 3">Belongs to the short-chain dehydrogenases/reductases (SDR) family.</text>
</comment>
<dbReference type="EMBL" id="WVHT01000003">
    <property type="protein sequence ID" value="MXV51028.1"/>
    <property type="molecule type" value="Genomic_DNA"/>
</dbReference>
<dbReference type="InterPro" id="IPR002347">
    <property type="entry name" value="SDR_fam"/>
</dbReference>
<organism evidence="4 5">
    <name type="scientific">Hufsiella arboris</name>
    <dbReference type="NCBI Taxonomy" id="2695275"/>
    <lineage>
        <taxon>Bacteria</taxon>
        <taxon>Pseudomonadati</taxon>
        <taxon>Bacteroidota</taxon>
        <taxon>Sphingobacteriia</taxon>
        <taxon>Sphingobacteriales</taxon>
        <taxon>Sphingobacteriaceae</taxon>
        <taxon>Hufsiella</taxon>
    </lineage>
</organism>
<dbReference type="PROSITE" id="PS00061">
    <property type="entry name" value="ADH_SHORT"/>
    <property type="match status" value="1"/>
</dbReference>
<name>A0A7K1YAC9_9SPHI</name>
<dbReference type="GO" id="GO:0016491">
    <property type="term" value="F:oxidoreductase activity"/>
    <property type="evidence" value="ECO:0007669"/>
    <property type="project" value="UniProtKB-KW"/>
</dbReference>
<dbReference type="Gene3D" id="3.40.50.720">
    <property type="entry name" value="NAD(P)-binding Rossmann-like Domain"/>
    <property type="match status" value="1"/>
</dbReference>
<keyword evidence="2" id="KW-0560">Oxidoreductase</keyword>
<dbReference type="SUPFAM" id="SSF51735">
    <property type="entry name" value="NAD(P)-binding Rossmann-fold domains"/>
    <property type="match status" value="1"/>
</dbReference>